<protein>
    <submittedName>
        <fullName evidence="1">Uncharacterized protein</fullName>
    </submittedName>
</protein>
<reference evidence="1" key="1">
    <citation type="journal article" date="2020" name="Gigascience">
        <title>An improved pig reference genome sequence to enable pig genetics and genomics research.</title>
        <authorList>
            <person name="Warr A."/>
            <person name="Affara N."/>
            <person name="Aken B."/>
            <person name="Beiki H."/>
            <person name="Bickhart D.M."/>
            <person name="Billis K."/>
            <person name="Chow W."/>
            <person name="Eory L."/>
            <person name="Finlayson H.A."/>
            <person name="Flicek P."/>
            <person name="Giron C.G."/>
            <person name="Griffin D.K."/>
            <person name="Hall R."/>
            <person name="Hannum G."/>
            <person name="Hourlier T."/>
            <person name="Howe K."/>
            <person name="Hume D.A."/>
            <person name="Izuogu O."/>
            <person name="Kim K."/>
            <person name="Koren S."/>
            <person name="Liu H."/>
            <person name="Manchanda N."/>
            <person name="Martin F.J."/>
            <person name="Nonneman D.J."/>
            <person name="O'Connor R.E."/>
            <person name="Phillippy A.M."/>
            <person name="Rohrer G.A."/>
            <person name="Rosen B.D."/>
            <person name="Rund L.A."/>
            <person name="Sargent C.A."/>
            <person name="Schook L.B."/>
            <person name="Schroeder S.G."/>
            <person name="Schwartz A.S."/>
            <person name="Skinner B.M."/>
            <person name="Talbot R."/>
            <person name="Tseng E."/>
            <person name="Tuggle C.K."/>
            <person name="Watson M."/>
            <person name="Smith T.P.L."/>
            <person name="Archibald A.L."/>
        </authorList>
    </citation>
    <scope>NUCLEOTIDE SEQUENCE [LARGE SCALE GENOMIC DNA]</scope>
    <source>
        <strain evidence="1">Duroc</strain>
    </source>
</reference>
<proteinExistence type="predicted"/>
<accession>A0A8W4F9X8</accession>
<dbReference type="Proteomes" id="UP000008227">
    <property type="component" value="Chromosome 13"/>
</dbReference>
<organism evidence="1 2">
    <name type="scientific">Sus scrofa</name>
    <name type="common">Pig</name>
    <dbReference type="NCBI Taxonomy" id="9823"/>
    <lineage>
        <taxon>Eukaryota</taxon>
        <taxon>Metazoa</taxon>
        <taxon>Chordata</taxon>
        <taxon>Craniata</taxon>
        <taxon>Vertebrata</taxon>
        <taxon>Euteleostomi</taxon>
        <taxon>Mammalia</taxon>
        <taxon>Eutheria</taxon>
        <taxon>Laurasiatheria</taxon>
        <taxon>Artiodactyla</taxon>
        <taxon>Suina</taxon>
        <taxon>Suidae</taxon>
        <taxon>Sus</taxon>
    </lineage>
</organism>
<dbReference type="Ensembl" id="ENSSSCT00000106678.1">
    <property type="protein sequence ID" value="ENSSSCP00000076081.1"/>
    <property type="gene ID" value="ENSSSCG00000058979.1"/>
</dbReference>
<reference evidence="1" key="3">
    <citation type="submission" date="2025-09" db="UniProtKB">
        <authorList>
            <consortium name="Ensembl"/>
        </authorList>
    </citation>
    <scope>IDENTIFICATION</scope>
</reference>
<evidence type="ECO:0000313" key="2">
    <source>
        <dbReference type="Proteomes" id="UP000008227"/>
    </source>
</evidence>
<dbReference type="GeneTree" id="ENSGT01150000286916"/>
<evidence type="ECO:0000313" key="1">
    <source>
        <dbReference type="Ensembl" id="ENSSSCP00000076081.1"/>
    </source>
</evidence>
<dbReference type="PANTHER" id="PTHR19446">
    <property type="entry name" value="REVERSE TRANSCRIPTASES"/>
    <property type="match status" value="1"/>
</dbReference>
<keyword evidence="2" id="KW-1185">Reference proteome</keyword>
<dbReference type="AlphaFoldDB" id="A0A8W4F9X8"/>
<sequence>MKLEHTLTPCTKINSKWLKDLNIRQDTIQLLEENIGRTLSDINIMNVFSGQSPKAIEMRAKINPWDLIKLKSFCTAKETKKKTKRQLSEWEKIVSNDATDKGLISRIYEQLIQPNSKKANQSTEKWAKDLNRHFSKEDIQMANKHMKKCSTSLIIREMQIKTTMRSTSHQSEWPSLINPQITSAGGAVEKREPSCTVGGNVNWYSHYGEQFGDTLQIYT</sequence>
<reference evidence="1" key="2">
    <citation type="submission" date="2025-08" db="UniProtKB">
        <authorList>
            <consortium name="Ensembl"/>
        </authorList>
    </citation>
    <scope>IDENTIFICATION</scope>
</reference>
<name>A0A8W4F9X8_PIG</name>